<organism evidence="1 2">
    <name type="scientific">Agrobacterium genomosp. 13 str. CFBP 6927</name>
    <dbReference type="NCBI Taxonomy" id="1183428"/>
    <lineage>
        <taxon>Bacteria</taxon>
        <taxon>Pseudomonadati</taxon>
        <taxon>Pseudomonadota</taxon>
        <taxon>Alphaproteobacteria</taxon>
        <taxon>Hyphomicrobiales</taxon>
        <taxon>Rhizobiaceae</taxon>
        <taxon>Rhizobium/Agrobacterium group</taxon>
        <taxon>Agrobacterium</taxon>
        <taxon>Agrobacterium tumefaciens complex</taxon>
    </lineage>
</organism>
<proteinExistence type="predicted"/>
<comment type="caution">
    <text evidence="1">The sequence shown here is derived from an EMBL/GenBank/DDBJ whole genome shotgun (WGS) entry which is preliminary data.</text>
</comment>
<dbReference type="Proteomes" id="UP000191812">
    <property type="component" value="Unassembled WGS sequence"/>
</dbReference>
<gene>
    <name evidence="1" type="ORF">AGR13a_Lc90033</name>
</gene>
<reference evidence="1 2" key="1">
    <citation type="submission" date="2016-01" db="EMBL/GenBank/DDBJ databases">
        <authorList>
            <person name="Regsiter A."/>
            <person name="william w."/>
        </authorList>
    </citation>
    <scope>NUCLEOTIDE SEQUENCE [LARGE SCALE GENOMIC DNA]</scope>
    <source>
        <strain evidence="1 2">CFBP 6927</strain>
    </source>
</reference>
<dbReference type="EMBL" id="FBWH01000048">
    <property type="protein sequence ID" value="CUX63128.1"/>
    <property type="molecule type" value="Genomic_DNA"/>
</dbReference>
<name>A0ABM9VMW9_9HYPH</name>
<sequence>MKYHPPYGSVDPNASYVDKDVPGAVRGSAVPGLAIETPQREIVDLILKSGLTPANVLQLAQAIQSGKVNYAVAGGTATALTAALSPAPESYADIVGAPIRINIAAVSGVAPTLNLNGLGNRPIVSQDGYPLIGGEMQGITELIYDGAAFRVVGLRRSRSFVMSGITQSVAAGVVVLTNYSSKSLALPASSEASGSITIGAADAGIYVINTFLVCSPSVNNLSSQIQVNGVRVGVNSVEETGNSEGTSTTAVLRLNSGDVVRHCAYTPSGASIVNGRMSGNRLSI</sequence>
<dbReference type="RefSeq" id="WP_080838131.1">
    <property type="nucleotide sequence ID" value="NZ_LT009757.1"/>
</dbReference>
<dbReference type="InterPro" id="IPR008983">
    <property type="entry name" value="Tumour_necrosis_fac-like_dom"/>
</dbReference>
<keyword evidence="2" id="KW-1185">Reference proteome</keyword>
<accession>A0ABM9VMW9</accession>
<protein>
    <submittedName>
        <fullName evidence="1">Uncharacterized protein</fullName>
    </submittedName>
</protein>
<evidence type="ECO:0000313" key="2">
    <source>
        <dbReference type="Proteomes" id="UP000191812"/>
    </source>
</evidence>
<dbReference type="Gene3D" id="2.60.120.40">
    <property type="match status" value="1"/>
</dbReference>
<evidence type="ECO:0000313" key="1">
    <source>
        <dbReference type="EMBL" id="CUX63128.1"/>
    </source>
</evidence>